<comment type="cofactor">
    <cofactor evidence="7">
        <name>Mg(2+)</name>
        <dbReference type="ChEBI" id="CHEBI:18420"/>
    </cofactor>
</comment>
<dbReference type="Pfam" id="PF00994">
    <property type="entry name" value="MoCF_biosynth"/>
    <property type="match status" value="1"/>
</dbReference>
<dbReference type="SMART" id="SM00852">
    <property type="entry name" value="MoCF_biosynth"/>
    <property type="match status" value="1"/>
</dbReference>
<accession>A0A9D2QDR1</accession>
<evidence type="ECO:0000256" key="6">
    <source>
        <dbReference type="ARBA" id="ARBA00047317"/>
    </source>
</evidence>
<evidence type="ECO:0000313" key="10">
    <source>
        <dbReference type="EMBL" id="HJC85715.1"/>
    </source>
</evidence>
<dbReference type="PANTHER" id="PTHR10192:SF5">
    <property type="entry name" value="GEPHYRIN"/>
    <property type="match status" value="1"/>
</dbReference>
<dbReference type="GO" id="GO:0046872">
    <property type="term" value="F:metal ion binding"/>
    <property type="evidence" value="ECO:0007669"/>
    <property type="project" value="UniProtKB-UniRule"/>
</dbReference>
<name>A0A9D2QDR1_9CORY</name>
<dbReference type="PANTHER" id="PTHR10192">
    <property type="entry name" value="MOLYBDOPTERIN BIOSYNTHESIS PROTEIN"/>
    <property type="match status" value="1"/>
</dbReference>
<dbReference type="InterPro" id="IPR036425">
    <property type="entry name" value="MoaB/Mog-like_dom_sf"/>
</dbReference>
<dbReference type="Pfam" id="PF03454">
    <property type="entry name" value="MoeA_C"/>
    <property type="match status" value="1"/>
</dbReference>
<protein>
    <recommendedName>
        <fullName evidence="7">Molybdopterin molybdenumtransferase</fullName>
        <ecNumber evidence="7">2.10.1.1</ecNumber>
    </recommendedName>
</protein>
<dbReference type="GO" id="GO:0006777">
    <property type="term" value="P:Mo-molybdopterin cofactor biosynthetic process"/>
    <property type="evidence" value="ECO:0007669"/>
    <property type="project" value="UniProtKB-UniRule"/>
</dbReference>
<dbReference type="GO" id="GO:0061599">
    <property type="term" value="F:molybdopterin molybdotransferase activity"/>
    <property type="evidence" value="ECO:0007669"/>
    <property type="project" value="UniProtKB-UniRule"/>
</dbReference>
<organism evidence="10 11">
    <name type="scientific">Candidatus Corynebacterium faecigallinarum</name>
    <dbReference type="NCBI Taxonomy" id="2838528"/>
    <lineage>
        <taxon>Bacteria</taxon>
        <taxon>Bacillati</taxon>
        <taxon>Actinomycetota</taxon>
        <taxon>Actinomycetes</taxon>
        <taxon>Mycobacteriales</taxon>
        <taxon>Corynebacteriaceae</taxon>
        <taxon>Corynebacterium</taxon>
    </lineage>
</organism>
<dbReference type="InterPro" id="IPR036688">
    <property type="entry name" value="MoeA_C_domain_IV_sf"/>
</dbReference>
<feature type="region of interest" description="Disordered" evidence="8">
    <location>
        <begin position="427"/>
        <end position="454"/>
    </location>
</feature>
<dbReference type="InterPro" id="IPR001453">
    <property type="entry name" value="MoaB/Mog_dom"/>
</dbReference>
<dbReference type="EMBL" id="DWVP01000022">
    <property type="protein sequence ID" value="HJC85715.1"/>
    <property type="molecule type" value="Genomic_DNA"/>
</dbReference>
<comment type="similarity">
    <text evidence="3 7">Belongs to the MoeA family.</text>
</comment>
<evidence type="ECO:0000256" key="2">
    <source>
        <dbReference type="ARBA" id="ARBA00005046"/>
    </source>
</evidence>
<dbReference type="InterPro" id="IPR036135">
    <property type="entry name" value="MoeA_linker/N_sf"/>
</dbReference>
<evidence type="ECO:0000256" key="7">
    <source>
        <dbReference type="RuleBase" id="RU365090"/>
    </source>
</evidence>
<keyword evidence="7" id="KW-0479">Metal-binding</keyword>
<dbReference type="SUPFAM" id="SSF63882">
    <property type="entry name" value="MoeA N-terminal region -like"/>
    <property type="match status" value="1"/>
</dbReference>
<dbReference type="Pfam" id="PF03453">
    <property type="entry name" value="MoeA_N"/>
    <property type="match status" value="1"/>
</dbReference>
<dbReference type="AlphaFoldDB" id="A0A9D2QDR1"/>
<comment type="caution">
    <text evidence="10">The sequence shown here is derived from an EMBL/GenBank/DDBJ whole genome shotgun (WGS) entry which is preliminary data.</text>
</comment>
<dbReference type="Gene3D" id="2.170.190.11">
    <property type="entry name" value="Molybdopterin biosynthesis moea protein, domain 3"/>
    <property type="match status" value="1"/>
</dbReference>
<dbReference type="InterPro" id="IPR005110">
    <property type="entry name" value="MoeA_linker/N"/>
</dbReference>
<sequence>MTGTAGHSHAGERARSPEEHLAAVRALVADLKGGPAGEREMVDVPAAAAVGRRLARSVVAVEDSPRFDNSQMDGYALAESHLAGGRFPVGPTVAAGADPRDVLFDAVTNPTSRIRDAVIPVMTGARLPAGTAAVVPVEACDPPDFEAAEAATAAGAGTAGGSGGVSVPPWEAGRFVRLAGSDLRAGAELLSAGHVVNPRTVGAVAAQGIAELPVRRIARVLICTGGDEIGSDGTDGAAMIRDANGPMLQALCARHGIEVAGTVRTSDDPAGFRAVLAEAIGQAGPDAVVTSGGISHGRFEVVRQVLEGAAGTQAGTPAWFGHVAQQPGGPQGLAAFNGVPVICLPGNPVSTAVSFRLFVAPVLGEVAEPVVGRAGESMQGQAGKDRFLRGRTEIVDGVLTGFVVGGPGSHLLAQSVAADCLLRVPAGEDSTGGEDSGGVAGSEGSEGSVGLVTGDPVEIIPL</sequence>
<keyword evidence="5 7" id="KW-0501">Molybdenum cofactor biosynthesis</keyword>
<reference evidence="10" key="1">
    <citation type="journal article" date="2021" name="PeerJ">
        <title>Extensive microbial diversity within the chicken gut microbiome revealed by metagenomics and culture.</title>
        <authorList>
            <person name="Gilroy R."/>
            <person name="Ravi A."/>
            <person name="Getino M."/>
            <person name="Pursley I."/>
            <person name="Horton D.L."/>
            <person name="Alikhan N.F."/>
            <person name="Baker D."/>
            <person name="Gharbi K."/>
            <person name="Hall N."/>
            <person name="Watson M."/>
            <person name="Adriaenssens E.M."/>
            <person name="Foster-Nyarko E."/>
            <person name="Jarju S."/>
            <person name="Secka A."/>
            <person name="Antonio M."/>
            <person name="Oren A."/>
            <person name="Chaudhuri R.R."/>
            <person name="La Ragione R."/>
            <person name="Hildebrand F."/>
            <person name="Pallen M.J."/>
        </authorList>
    </citation>
    <scope>NUCLEOTIDE SEQUENCE</scope>
    <source>
        <strain evidence="10">ChiHjej13B12-4958</strain>
    </source>
</reference>
<evidence type="ECO:0000313" key="11">
    <source>
        <dbReference type="Proteomes" id="UP000823858"/>
    </source>
</evidence>
<keyword evidence="7" id="KW-0808">Transferase</keyword>
<evidence type="ECO:0000256" key="8">
    <source>
        <dbReference type="SAM" id="MobiDB-lite"/>
    </source>
</evidence>
<gene>
    <name evidence="10" type="ORF">H9751_09250</name>
</gene>
<dbReference type="GO" id="GO:0005829">
    <property type="term" value="C:cytosol"/>
    <property type="evidence" value="ECO:0007669"/>
    <property type="project" value="TreeGrafter"/>
</dbReference>
<feature type="compositionally biased region" description="Low complexity" evidence="8">
    <location>
        <begin position="442"/>
        <end position="454"/>
    </location>
</feature>
<dbReference type="InterPro" id="IPR038987">
    <property type="entry name" value="MoeA-like"/>
</dbReference>
<dbReference type="Gene3D" id="3.40.980.10">
    <property type="entry name" value="MoaB/Mog-like domain"/>
    <property type="match status" value="1"/>
</dbReference>
<evidence type="ECO:0000256" key="5">
    <source>
        <dbReference type="ARBA" id="ARBA00023150"/>
    </source>
</evidence>
<dbReference type="SUPFAM" id="SSF63867">
    <property type="entry name" value="MoeA C-terminal domain-like"/>
    <property type="match status" value="1"/>
</dbReference>
<keyword evidence="4 7" id="KW-0500">Molybdenum</keyword>
<dbReference type="EC" id="2.10.1.1" evidence="7"/>
<comment type="pathway">
    <text evidence="2 7">Cofactor biosynthesis; molybdopterin biosynthesis.</text>
</comment>
<reference evidence="10" key="2">
    <citation type="submission" date="2021-04" db="EMBL/GenBank/DDBJ databases">
        <authorList>
            <person name="Gilroy R."/>
        </authorList>
    </citation>
    <scope>NUCLEOTIDE SEQUENCE</scope>
    <source>
        <strain evidence="10">ChiHjej13B12-4958</strain>
    </source>
</reference>
<proteinExistence type="inferred from homology"/>
<dbReference type="SUPFAM" id="SSF53218">
    <property type="entry name" value="Molybdenum cofactor biosynthesis proteins"/>
    <property type="match status" value="1"/>
</dbReference>
<keyword evidence="7" id="KW-0460">Magnesium</keyword>
<dbReference type="Gene3D" id="2.40.340.10">
    <property type="entry name" value="MoeA, C-terminal, domain IV"/>
    <property type="match status" value="1"/>
</dbReference>
<comment type="catalytic activity">
    <reaction evidence="6">
        <text>adenylyl-molybdopterin + molybdate = Mo-molybdopterin + AMP + H(+)</text>
        <dbReference type="Rhea" id="RHEA:35047"/>
        <dbReference type="ChEBI" id="CHEBI:15378"/>
        <dbReference type="ChEBI" id="CHEBI:36264"/>
        <dbReference type="ChEBI" id="CHEBI:62727"/>
        <dbReference type="ChEBI" id="CHEBI:71302"/>
        <dbReference type="ChEBI" id="CHEBI:456215"/>
        <dbReference type="EC" id="2.10.1.1"/>
    </reaction>
</comment>
<dbReference type="Proteomes" id="UP000823858">
    <property type="component" value="Unassembled WGS sequence"/>
</dbReference>
<dbReference type="InterPro" id="IPR005111">
    <property type="entry name" value="MoeA_C_domain_IV"/>
</dbReference>
<feature type="domain" description="MoaB/Mog" evidence="9">
    <location>
        <begin position="221"/>
        <end position="365"/>
    </location>
</feature>
<evidence type="ECO:0000256" key="3">
    <source>
        <dbReference type="ARBA" id="ARBA00010763"/>
    </source>
</evidence>
<dbReference type="Gene3D" id="3.90.105.10">
    <property type="entry name" value="Molybdopterin biosynthesis moea protein, domain 2"/>
    <property type="match status" value="1"/>
</dbReference>
<comment type="function">
    <text evidence="1 7">Catalyzes the insertion of molybdate into adenylated molybdopterin with the concomitant release of AMP.</text>
</comment>
<evidence type="ECO:0000256" key="4">
    <source>
        <dbReference type="ARBA" id="ARBA00022505"/>
    </source>
</evidence>
<evidence type="ECO:0000256" key="1">
    <source>
        <dbReference type="ARBA" id="ARBA00002901"/>
    </source>
</evidence>
<evidence type="ECO:0000259" key="9">
    <source>
        <dbReference type="SMART" id="SM00852"/>
    </source>
</evidence>
<dbReference type="CDD" id="cd00887">
    <property type="entry name" value="MoeA"/>
    <property type="match status" value="1"/>
</dbReference>